<evidence type="ECO:0000256" key="4">
    <source>
        <dbReference type="HAMAP-Rule" id="MF_01030"/>
    </source>
</evidence>
<dbReference type="RefSeq" id="WP_036544208.1">
    <property type="nucleotide sequence ID" value="NZ_JMSZ01000016.1"/>
</dbReference>
<sequence>MFHLSITQEQQSLIRQGKPLLWLNRQYQDSSSAPAKPDVLSIYEAEARLARFAPLLSQLFPELAVSDGIIESPLMPAPHLHQAITPMGARTLIKADHSLPVAGSIKARGGIHEVLCFAEQLALDHQALKDIHDDYQKLLQPEVRSLFGQYEIAVGSTGNLGLSIGIIGAALGFQATVHMSIDAKEWKKERLRKRGVKVIEHNADYGAAVAAGRAEADANPRSYFVDDENSPRLFMGYAVAALRLKAQLEEQQISVDSDHPLFVYLPAGVGGAPGGITFGLKAMFGEHVHCFFAEPVQAPCMLLGMAGRPSAEPVSVYEFDLTIDTEADGLAVGQASQWVCDAIRDQLAGVYTAEDAALYQHLLQLKRLENIEVEPSAAIGCLGPQMLNTPEARAWIRDHQLDEVMDKSTHLIWTTGGSFVPREEYQAFIDKAIRYI</sequence>
<accession>A0A063Y6Z5</accession>
<dbReference type="InterPro" id="IPR011780">
    <property type="entry name" value="D_Ser_am_lyase"/>
</dbReference>
<dbReference type="STRING" id="267850.ADINL_0804"/>
<dbReference type="PATRIC" id="fig|267850.7.peg.798"/>
<dbReference type="InterPro" id="IPR036052">
    <property type="entry name" value="TrpB-like_PALP_sf"/>
</dbReference>
<name>A0A063Y6Z5_9GAMM</name>
<dbReference type="NCBIfam" id="TIGR02035">
    <property type="entry name" value="D_Ser_am_lyase"/>
    <property type="match status" value="1"/>
</dbReference>
<organism evidence="6 7">
    <name type="scientific">Nitrincola lacisaponensis</name>
    <dbReference type="NCBI Taxonomy" id="267850"/>
    <lineage>
        <taxon>Bacteria</taxon>
        <taxon>Pseudomonadati</taxon>
        <taxon>Pseudomonadota</taxon>
        <taxon>Gammaproteobacteria</taxon>
        <taxon>Oceanospirillales</taxon>
        <taxon>Oceanospirillaceae</taxon>
        <taxon>Nitrincola</taxon>
    </lineage>
</organism>
<gene>
    <name evidence="4" type="primary">dsdA</name>
    <name evidence="6" type="ORF">ADINL_0804</name>
</gene>
<dbReference type="PANTHER" id="PTHR48078:SF9">
    <property type="entry name" value="D-SERINE DEHYDRATASE"/>
    <property type="match status" value="1"/>
</dbReference>
<evidence type="ECO:0000313" key="7">
    <source>
        <dbReference type="Proteomes" id="UP000027318"/>
    </source>
</evidence>
<evidence type="ECO:0000313" key="6">
    <source>
        <dbReference type="EMBL" id="KDE40212.1"/>
    </source>
</evidence>
<proteinExistence type="inferred from homology"/>
<evidence type="ECO:0000256" key="2">
    <source>
        <dbReference type="ARBA" id="ARBA00022898"/>
    </source>
</evidence>
<dbReference type="SUPFAM" id="SSF53686">
    <property type="entry name" value="Tryptophan synthase beta subunit-like PLP-dependent enzymes"/>
    <property type="match status" value="1"/>
</dbReference>
<keyword evidence="3 4" id="KW-0456">Lyase</keyword>
<evidence type="ECO:0000256" key="1">
    <source>
        <dbReference type="ARBA" id="ARBA00001933"/>
    </source>
</evidence>
<dbReference type="HAMAP" id="MF_01030">
    <property type="entry name" value="D_Ser_dehydrat"/>
    <property type="match status" value="1"/>
</dbReference>
<comment type="similarity">
    <text evidence="4">Belongs to the serine/threonine dehydratase family. DsdA subfamily.</text>
</comment>
<reference evidence="6 7" key="1">
    <citation type="journal article" date="2005" name="Int. J. Syst. Evol. Microbiol.">
        <title>Nitrincola lacisaponensis gen. nov., sp. nov., a novel alkaliphilic bacterium isolated from an alkaline, saline lake.</title>
        <authorList>
            <person name="Dimitriu P.A."/>
            <person name="Shukla S.K."/>
            <person name="Conradt J."/>
            <person name="Marquez M.C."/>
            <person name="Ventosa A."/>
            <person name="Maglia A."/>
            <person name="Peyton B.M."/>
            <person name="Pinkart H.C."/>
            <person name="Mormile M.R."/>
        </authorList>
    </citation>
    <scope>NUCLEOTIDE SEQUENCE [LARGE SCALE GENOMIC DNA]</scope>
    <source>
        <strain evidence="6 7">4CA</strain>
    </source>
</reference>
<dbReference type="Pfam" id="PF00291">
    <property type="entry name" value="PALP"/>
    <property type="match status" value="1"/>
</dbReference>
<dbReference type="GO" id="GO:0036088">
    <property type="term" value="P:D-serine catabolic process"/>
    <property type="evidence" value="ECO:0007669"/>
    <property type="project" value="TreeGrafter"/>
</dbReference>
<dbReference type="GO" id="GO:0030170">
    <property type="term" value="F:pyridoxal phosphate binding"/>
    <property type="evidence" value="ECO:0007669"/>
    <property type="project" value="InterPro"/>
</dbReference>
<dbReference type="EC" id="4.3.1.18" evidence="4"/>
<feature type="modified residue" description="N6-(pyridoxal phosphate)lysine" evidence="4">
    <location>
        <position position="106"/>
    </location>
</feature>
<feature type="domain" description="Tryptophan synthase beta chain-like PALP" evidence="5">
    <location>
        <begin position="65"/>
        <end position="380"/>
    </location>
</feature>
<dbReference type="GO" id="GO:0008721">
    <property type="term" value="F:D-serine ammonia-lyase activity"/>
    <property type="evidence" value="ECO:0007669"/>
    <property type="project" value="UniProtKB-EC"/>
</dbReference>
<dbReference type="GO" id="GO:0009097">
    <property type="term" value="P:isoleucine biosynthetic process"/>
    <property type="evidence" value="ECO:0007669"/>
    <property type="project" value="TreeGrafter"/>
</dbReference>
<keyword evidence="7" id="KW-1185">Reference proteome</keyword>
<evidence type="ECO:0000259" key="5">
    <source>
        <dbReference type="Pfam" id="PF00291"/>
    </source>
</evidence>
<evidence type="ECO:0000256" key="3">
    <source>
        <dbReference type="ARBA" id="ARBA00023239"/>
    </source>
</evidence>
<comment type="caution">
    <text evidence="6">The sequence shown here is derived from an EMBL/GenBank/DDBJ whole genome shotgun (WGS) entry which is preliminary data.</text>
</comment>
<dbReference type="PANTHER" id="PTHR48078">
    <property type="entry name" value="THREONINE DEHYDRATASE, MITOCHONDRIAL-RELATED"/>
    <property type="match status" value="1"/>
</dbReference>
<dbReference type="OrthoDB" id="9780546at2"/>
<comment type="catalytic activity">
    <reaction evidence="4">
        <text>D-serine = pyruvate + NH4(+)</text>
        <dbReference type="Rhea" id="RHEA:13977"/>
        <dbReference type="ChEBI" id="CHEBI:15361"/>
        <dbReference type="ChEBI" id="CHEBI:28938"/>
        <dbReference type="ChEBI" id="CHEBI:35247"/>
        <dbReference type="EC" id="4.3.1.18"/>
    </reaction>
</comment>
<dbReference type="GO" id="GO:0016836">
    <property type="term" value="F:hydro-lyase activity"/>
    <property type="evidence" value="ECO:0007669"/>
    <property type="project" value="UniProtKB-UniRule"/>
</dbReference>
<dbReference type="InterPro" id="IPR001926">
    <property type="entry name" value="TrpB-like_PALP"/>
</dbReference>
<dbReference type="AlphaFoldDB" id="A0A063Y6Z5"/>
<comment type="cofactor">
    <cofactor evidence="1 4">
        <name>pyridoxal 5'-phosphate</name>
        <dbReference type="ChEBI" id="CHEBI:597326"/>
    </cofactor>
</comment>
<dbReference type="EMBL" id="JMSZ01000016">
    <property type="protein sequence ID" value="KDE40212.1"/>
    <property type="molecule type" value="Genomic_DNA"/>
</dbReference>
<dbReference type="InterPro" id="IPR050147">
    <property type="entry name" value="Ser/Thr_Dehydratase"/>
</dbReference>
<dbReference type="NCBIfam" id="NF002823">
    <property type="entry name" value="PRK02991.1"/>
    <property type="match status" value="1"/>
</dbReference>
<dbReference type="Proteomes" id="UP000027318">
    <property type="component" value="Unassembled WGS sequence"/>
</dbReference>
<dbReference type="Gene3D" id="3.40.50.1100">
    <property type="match status" value="2"/>
</dbReference>
<keyword evidence="2 4" id="KW-0663">Pyridoxal phosphate</keyword>
<protein>
    <recommendedName>
        <fullName evidence="4">Probable D-serine dehydratase</fullName>
        <ecNumber evidence="4">4.3.1.18</ecNumber>
    </recommendedName>
    <alternativeName>
        <fullName evidence="4">D-serine deaminase</fullName>
        <shortName evidence="4">DSD</shortName>
    </alternativeName>
</protein>